<keyword evidence="4" id="KW-1185">Reference proteome</keyword>
<dbReference type="EMBL" id="JAINUF010000005">
    <property type="protein sequence ID" value="KAJ8358714.1"/>
    <property type="molecule type" value="Genomic_DNA"/>
</dbReference>
<protein>
    <submittedName>
        <fullName evidence="3">Uncharacterized protein</fullName>
    </submittedName>
</protein>
<feature type="region of interest" description="Disordered" evidence="2">
    <location>
        <begin position="104"/>
        <end position="152"/>
    </location>
</feature>
<dbReference type="InterPro" id="IPR011993">
    <property type="entry name" value="PH-like_dom_sf"/>
</dbReference>
<evidence type="ECO:0000256" key="2">
    <source>
        <dbReference type="SAM" id="MobiDB-lite"/>
    </source>
</evidence>
<proteinExistence type="predicted"/>
<dbReference type="GO" id="GO:0005737">
    <property type="term" value="C:cytoplasm"/>
    <property type="evidence" value="ECO:0007669"/>
    <property type="project" value="TreeGrafter"/>
</dbReference>
<dbReference type="GO" id="GO:0019898">
    <property type="term" value="C:extrinsic component of membrane"/>
    <property type="evidence" value="ECO:0007669"/>
    <property type="project" value="TreeGrafter"/>
</dbReference>
<reference evidence="3" key="1">
    <citation type="journal article" date="2023" name="Science">
        <title>Genome structures resolve the early diversification of teleost fishes.</title>
        <authorList>
            <person name="Parey E."/>
            <person name="Louis A."/>
            <person name="Montfort J."/>
            <person name="Bouchez O."/>
            <person name="Roques C."/>
            <person name="Iampietro C."/>
            <person name="Lluch J."/>
            <person name="Castinel A."/>
            <person name="Donnadieu C."/>
            <person name="Desvignes T."/>
            <person name="Floi Bucao C."/>
            <person name="Jouanno E."/>
            <person name="Wen M."/>
            <person name="Mejri S."/>
            <person name="Dirks R."/>
            <person name="Jansen H."/>
            <person name="Henkel C."/>
            <person name="Chen W.J."/>
            <person name="Zahm M."/>
            <person name="Cabau C."/>
            <person name="Klopp C."/>
            <person name="Thompson A.W."/>
            <person name="Robinson-Rechavi M."/>
            <person name="Braasch I."/>
            <person name="Lecointre G."/>
            <person name="Bobe J."/>
            <person name="Postlethwait J.H."/>
            <person name="Berthelot C."/>
            <person name="Roest Crollius H."/>
            <person name="Guiguen Y."/>
        </authorList>
    </citation>
    <scope>NUCLEOTIDE SEQUENCE</scope>
    <source>
        <strain evidence="3">WJC10195</strain>
    </source>
</reference>
<comment type="caution">
    <text evidence="3">The sequence shown here is derived from an EMBL/GenBank/DDBJ whole genome shotgun (WGS) entry which is preliminary data.</text>
</comment>
<dbReference type="PANTHER" id="PTHR22826:SF210">
    <property type="entry name" value="RHO GUANINE NUCLEOTIDE EXCHANGE FACTOR (GEF) 25B-RELATED"/>
    <property type="match status" value="1"/>
</dbReference>
<keyword evidence="1" id="KW-0344">Guanine-nucleotide releasing factor</keyword>
<gene>
    <name evidence="3" type="ORF">SKAU_G00152390</name>
</gene>
<accession>A0A9Q1FGX0</accession>
<feature type="compositionally biased region" description="Basic and acidic residues" evidence="2">
    <location>
        <begin position="113"/>
        <end position="127"/>
    </location>
</feature>
<dbReference type="Gene3D" id="2.30.29.30">
    <property type="entry name" value="Pleckstrin-homology domain (PH domain)/Phosphotyrosine-binding domain (PTB)"/>
    <property type="match status" value="1"/>
</dbReference>
<sequence length="280" mass="29574">MMNVGRLQGFEGKITAQGKLLQQDTFLVNEQDSSFLPRPKERRSLPVRAAGDLQRAPSTGRRASRCRGYTFKNSIKVSCLGVEDCADGDPSRFALDVAGGRRELHPLRHAGGRARDPAGLGDRRGPDTGDPAQLPQRPAVADRSTSGRRASPTAWARLPCLHSYNSSLPSLYLPSQALADARPQHEFTPVQHNPSLSNPSPQPLSPAHVHLCSPEQCGSAPAPPSRLGISNGLCSPAQHSVQRSSNGCRGASAAETAGTAPGSSGAARSSNLTQLAEDDP</sequence>
<organism evidence="3 4">
    <name type="scientific">Synaphobranchus kaupii</name>
    <name type="common">Kaup's arrowtooth eel</name>
    <dbReference type="NCBI Taxonomy" id="118154"/>
    <lineage>
        <taxon>Eukaryota</taxon>
        <taxon>Metazoa</taxon>
        <taxon>Chordata</taxon>
        <taxon>Craniata</taxon>
        <taxon>Vertebrata</taxon>
        <taxon>Euteleostomi</taxon>
        <taxon>Actinopterygii</taxon>
        <taxon>Neopterygii</taxon>
        <taxon>Teleostei</taxon>
        <taxon>Anguilliformes</taxon>
        <taxon>Synaphobranchidae</taxon>
        <taxon>Synaphobranchus</taxon>
    </lineage>
</organism>
<feature type="compositionally biased region" description="Low complexity" evidence="2">
    <location>
        <begin position="249"/>
        <end position="270"/>
    </location>
</feature>
<evidence type="ECO:0000313" key="4">
    <source>
        <dbReference type="Proteomes" id="UP001152622"/>
    </source>
</evidence>
<evidence type="ECO:0000256" key="1">
    <source>
        <dbReference type="ARBA" id="ARBA00022658"/>
    </source>
</evidence>
<dbReference type="Proteomes" id="UP001152622">
    <property type="component" value="Chromosome 5"/>
</dbReference>
<name>A0A9Q1FGX0_SYNKA</name>
<dbReference type="InterPro" id="IPR051336">
    <property type="entry name" value="RhoGEF_Guanine_NuclExch_SF"/>
</dbReference>
<dbReference type="GO" id="GO:0005085">
    <property type="term" value="F:guanyl-nucleotide exchange factor activity"/>
    <property type="evidence" value="ECO:0007669"/>
    <property type="project" value="UniProtKB-KW"/>
</dbReference>
<dbReference type="SUPFAM" id="SSF50729">
    <property type="entry name" value="PH domain-like"/>
    <property type="match status" value="1"/>
</dbReference>
<dbReference type="AlphaFoldDB" id="A0A9Q1FGX0"/>
<feature type="compositionally biased region" description="Polar residues" evidence="2">
    <location>
        <begin position="237"/>
        <end position="247"/>
    </location>
</feature>
<dbReference type="PANTHER" id="PTHR22826">
    <property type="entry name" value="RHO GUANINE EXCHANGE FACTOR-RELATED"/>
    <property type="match status" value="1"/>
</dbReference>
<dbReference type="OrthoDB" id="10256089at2759"/>
<evidence type="ECO:0000313" key="3">
    <source>
        <dbReference type="EMBL" id="KAJ8358714.1"/>
    </source>
</evidence>
<feature type="region of interest" description="Disordered" evidence="2">
    <location>
        <begin position="235"/>
        <end position="280"/>
    </location>
</feature>
<dbReference type="GO" id="GO:0007411">
    <property type="term" value="P:axon guidance"/>
    <property type="evidence" value="ECO:0007669"/>
    <property type="project" value="TreeGrafter"/>
</dbReference>